<dbReference type="SUPFAM" id="SSF54695">
    <property type="entry name" value="POZ domain"/>
    <property type="match status" value="1"/>
</dbReference>
<evidence type="ECO:0000313" key="4">
    <source>
        <dbReference type="Proteomes" id="UP001152649"/>
    </source>
</evidence>
<feature type="region of interest" description="Disordered" evidence="1">
    <location>
        <begin position="1"/>
        <end position="59"/>
    </location>
</feature>
<evidence type="ECO:0000256" key="1">
    <source>
        <dbReference type="SAM" id="MobiDB-lite"/>
    </source>
</evidence>
<dbReference type="PANTHER" id="PTHR47843:SF3">
    <property type="entry name" value="BTB DOMAIN-CONTAINING PROTEIN"/>
    <property type="match status" value="1"/>
</dbReference>
<evidence type="ECO:0000259" key="2">
    <source>
        <dbReference type="PROSITE" id="PS50097"/>
    </source>
</evidence>
<dbReference type="SMART" id="SM00225">
    <property type="entry name" value="BTB"/>
    <property type="match status" value="1"/>
</dbReference>
<dbReference type="EMBL" id="CAJVPG010000441">
    <property type="protein sequence ID" value="CAG8420303.1"/>
    <property type="molecule type" value="Genomic_DNA"/>
</dbReference>
<reference evidence="3" key="1">
    <citation type="submission" date="2021-07" db="EMBL/GenBank/DDBJ databases">
        <authorList>
            <person name="Branca A.L. A."/>
        </authorList>
    </citation>
    <scope>NUCLEOTIDE SEQUENCE</scope>
</reference>
<sequence length="288" mass="31890">MDSPQVRVDKPEAQPVQPVQPAPSAPSAPSDQIVQPSQDASASAVTEVEMGGTQEDATDVQEVAAPAPAPVKKSTGIHYLDFMTTSVVEIIVGKGDKQTSMKPHQGLLMQVPFFAELLDKLEEPRRIDLPEEDVDAFAYFLEFLYTRDYTIPESDAGASEADKSEENMLHHARTYTLAEKLGLPALKNLAHGKIHKIKGTPAAELAYARYVYTHTPADDTAIRRPVASHWANQSHALRHEVGDDFQKLCIEVPQFSFDVLSIILDRREKSNAHDDIKGSARKRTRREI</sequence>
<gene>
    <name evidence="3" type="ORF">PSALAMII_LOCUS9793</name>
</gene>
<protein>
    <recommendedName>
        <fullName evidence="2">BTB domain-containing protein</fullName>
    </recommendedName>
</protein>
<dbReference type="OrthoDB" id="3926209at2759"/>
<accession>A0A9W4JXA8</accession>
<dbReference type="Proteomes" id="UP001152649">
    <property type="component" value="Unassembled WGS sequence"/>
</dbReference>
<organism evidence="3 4">
    <name type="scientific">Penicillium salamii</name>
    <dbReference type="NCBI Taxonomy" id="1612424"/>
    <lineage>
        <taxon>Eukaryota</taxon>
        <taxon>Fungi</taxon>
        <taxon>Dikarya</taxon>
        <taxon>Ascomycota</taxon>
        <taxon>Pezizomycotina</taxon>
        <taxon>Eurotiomycetes</taxon>
        <taxon>Eurotiomycetidae</taxon>
        <taxon>Eurotiales</taxon>
        <taxon>Aspergillaceae</taxon>
        <taxon>Penicillium</taxon>
    </lineage>
</organism>
<comment type="caution">
    <text evidence="3">The sequence shown here is derived from an EMBL/GenBank/DDBJ whole genome shotgun (WGS) entry which is preliminary data.</text>
</comment>
<evidence type="ECO:0000313" key="3">
    <source>
        <dbReference type="EMBL" id="CAG8420303.1"/>
    </source>
</evidence>
<feature type="domain" description="BTB" evidence="2">
    <location>
        <begin position="86"/>
        <end position="153"/>
    </location>
</feature>
<dbReference type="AlphaFoldDB" id="A0A9W4JXA8"/>
<keyword evidence="4" id="KW-1185">Reference proteome</keyword>
<dbReference type="PANTHER" id="PTHR47843">
    <property type="entry name" value="BTB DOMAIN-CONTAINING PROTEIN-RELATED"/>
    <property type="match status" value="1"/>
</dbReference>
<proteinExistence type="predicted"/>
<dbReference type="Gene3D" id="3.30.710.10">
    <property type="entry name" value="Potassium Channel Kv1.1, Chain A"/>
    <property type="match status" value="1"/>
</dbReference>
<feature type="compositionally biased region" description="Polar residues" evidence="1">
    <location>
        <begin position="32"/>
        <end position="44"/>
    </location>
</feature>
<dbReference type="PROSITE" id="PS50097">
    <property type="entry name" value="BTB"/>
    <property type="match status" value="1"/>
</dbReference>
<dbReference type="InterPro" id="IPR000210">
    <property type="entry name" value="BTB/POZ_dom"/>
</dbReference>
<dbReference type="CDD" id="cd18186">
    <property type="entry name" value="BTB_POZ_ZBTB_KLHL-like"/>
    <property type="match status" value="1"/>
</dbReference>
<name>A0A9W4JXA8_9EURO</name>
<dbReference type="InterPro" id="IPR011333">
    <property type="entry name" value="SKP1/BTB/POZ_sf"/>
</dbReference>